<gene>
    <name evidence="2" type="ORF">BCR33DRAFT_723896</name>
</gene>
<reference evidence="2 3" key="1">
    <citation type="submission" date="2016-07" db="EMBL/GenBank/DDBJ databases">
        <title>Pervasive Adenine N6-methylation of Active Genes in Fungi.</title>
        <authorList>
            <consortium name="DOE Joint Genome Institute"/>
            <person name="Mondo S.J."/>
            <person name="Dannebaum R.O."/>
            <person name="Kuo R.C."/>
            <person name="Labutti K."/>
            <person name="Haridas S."/>
            <person name="Kuo A."/>
            <person name="Salamov A."/>
            <person name="Ahrendt S.R."/>
            <person name="Lipzen A."/>
            <person name="Sullivan W."/>
            <person name="Andreopoulos W.B."/>
            <person name="Clum A."/>
            <person name="Lindquist E."/>
            <person name="Daum C."/>
            <person name="Ramamoorthy G.K."/>
            <person name="Gryganskyi A."/>
            <person name="Culley D."/>
            <person name="Magnuson J.K."/>
            <person name="James T.Y."/>
            <person name="O'Malley M.A."/>
            <person name="Stajich J.E."/>
            <person name="Spatafora J.W."/>
            <person name="Visel A."/>
            <person name="Grigoriev I.V."/>
        </authorList>
    </citation>
    <scope>NUCLEOTIDE SEQUENCE [LARGE SCALE GENOMIC DNA]</scope>
    <source>
        <strain evidence="2 3">JEL800</strain>
    </source>
</reference>
<evidence type="ECO:0000256" key="1">
    <source>
        <dbReference type="SAM" id="MobiDB-lite"/>
    </source>
</evidence>
<accession>A0A1Y2B9L7</accession>
<evidence type="ECO:0000313" key="2">
    <source>
        <dbReference type="EMBL" id="ORY31542.1"/>
    </source>
</evidence>
<name>A0A1Y2B9L7_9FUNG</name>
<feature type="region of interest" description="Disordered" evidence="1">
    <location>
        <begin position="1"/>
        <end position="27"/>
    </location>
</feature>
<feature type="compositionally biased region" description="Basic and acidic residues" evidence="1">
    <location>
        <begin position="209"/>
        <end position="220"/>
    </location>
</feature>
<dbReference type="EMBL" id="MCGO01000076">
    <property type="protein sequence ID" value="ORY31542.1"/>
    <property type="molecule type" value="Genomic_DNA"/>
</dbReference>
<dbReference type="Proteomes" id="UP000193642">
    <property type="component" value="Unassembled WGS sequence"/>
</dbReference>
<evidence type="ECO:0000313" key="3">
    <source>
        <dbReference type="Proteomes" id="UP000193642"/>
    </source>
</evidence>
<dbReference type="OrthoDB" id="2178251at2759"/>
<keyword evidence="3" id="KW-1185">Reference proteome</keyword>
<dbReference type="AlphaFoldDB" id="A0A1Y2B9L7"/>
<feature type="compositionally biased region" description="Polar residues" evidence="1">
    <location>
        <begin position="1"/>
        <end position="24"/>
    </location>
</feature>
<protein>
    <submittedName>
        <fullName evidence="2">Uncharacterized protein</fullName>
    </submittedName>
</protein>
<proteinExistence type="predicted"/>
<sequence length="505" mass="57006">MNAVTHESNLDPSEFESTTLNSQDATRHGALLDSTSLSKSGMTTIVQFDESQNKTFSKEAAKYLQEQIETNKISARQEDAFKRKRLAESVATSEKRIKTFVQNYLAKKREPKPSEKASLNEPEREPEVEQPPASIARGSALQLDEVTKKKVYNTNGFFEFRASEMENAMNTAAALNPSVERSKLLPEATKILAQRWANLKENSPNTAKDFSDKAKEKNSRPDLAIEELTPSERDRKRTSLFQLIAQCTDCLVQLGYSGTMVFVNEETQKALSIVRGATALMLEKHLASKDINLVKLIEFLSRMNGSVPGIQKFYKVEYAAAAQDVTLYLRKVINTGLGEKGKAPVRIIPWKTLEKGVMHGMKFYFDGWPLDIPVKRELRLNQLQVLSVLLKNKKVCLVWNERPSVVNVENEGDVAQNEDNVVDWIEFNNRMHGVYGNEGEVQWTNDSETHLGDAITNMALSRTDEGEPGEFTFGFRMWCQKLILAKSKQGLELAVDEEELLKDEE</sequence>
<comment type="caution">
    <text evidence="2">The sequence shown here is derived from an EMBL/GenBank/DDBJ whole genome shotgun (WGS) entry which is preliminary data.</text>
</comment>
<feature type="region of interest" description="Disordered" evidence="1">
    <location>
        <begin position="104"/>
        <end position="140"/>
    </location>
</feature>
<organism evidence="2 3">
    <name type="scientific">Rhizoclosmatium globosum</name>
    <dbReference type="NCBI Taxonomy" id="329046"/>
    <lineage>
        <taxon>Eukaryota</taxon>
        <taxon>Fungi</taxon>
        <taxon>Fungi incertae sedis</taxon>
        <taxon>Chytridiomycota</taxon>
        <taxon>Chytridiomycota incertae sedis</taxon>
        <taxon>Chytridiomycetes</taxon>
        <taxon>Chytridiales</taxon>
        <taxon>Chytriomycetaceae</taxon>
        <taxon>Rhizoclosmatium</taxon>
    </lineage>
</organism>
<feature type="region of interest" description="Disordered" evidence="1">
    <location>
        <begin position="202"/>
        <end position="229"/>
    </location>
</feature>